<keyword evidence="2" id="KW-1133">Transmembrane helix</keyword>
<reference evidence="4 5" key="1">
    <citation type="submission" date="2021-08" db="EMBL/GenBank/DDBJ databases">
        <title>WGS of actinomycetes from Thailand.</title>
        <authorList>
            <person name="Thawai C."/>
        </authorList>
    </citation>
    <scope>NUCLEOTIDE SEQUENCE [LARGE SCALE GENOMIC DNA]</scope>
    <source>
        <strain evidence="4 5">PLK6-54</strain>
    </source>
</reference>
<protein>
    <submittedName>
        <fullName evidence="4">LPXTG cell wall anchor domain-containing protein</fullName>
    </submittedName>
</protein>
<proteinExistence type="predicted"/>
<sequence>MNFSVSTARSARRSAAVIGAAVVLAAGSAAFAPAVQAVPADSHGGGEGSSTATVLRAGLDVSLLNRSVDVPVNVALNDVRAPGDARETALTVNVGHGVEHGHPVTLLRAAVATAKATADHHEAEGYANIVNAQVHLPGLPLLSLVKLDAITSKATCALGHHPTASSHLVGVSVLGRHIALDASGRTDLNVPGVGRVSLDLTNTVTTSSSAAATALRLRVHVNPLSLGVAEVSGDVTLAQATCRMPHSGGSSGGSDGGWTSGGSDDGGSDNGGADNGGTSGGHTSGGTTGSTTGGSTTGSATSGGSTTGSATSGGTSGSSGATGSTGSTTSGSTTSGGTSGSTRAQTVADTGNLAETGASSTTPYLVGGAAVLVALGAGGVVLAGRRRRAAARDGE</sequence>
<feature type="transmembrane region" description="Helical" evidence="2">
    <location>
        <begin position="364"/>
        <end position="383"/>
    </location>
</feature>
<dbReference type="EMBL" id="JAINZZ010000030">
    <property type="protein sequence ID" value="MBY8880329.1"/>
    <property type="molecule type" value="Genomic_DNA"/>
</dbReference>
<evidence type="ECO:0000256" key="1">
    <source>
        <dbReference type="SAM" id="MobiDB-lite"/>
    </source>
</evidence>
<accession>A0ABS7QB06</accession>
<dbReference type="InterPro" id="IPR048202">
    <property type="entry name" value="SCO1860-like"/>
</dbReference>
<feature type="compositionally biased region" description="Low complexity" evidence="1">
    <location>
        <begin position="297"/>
        <end position="342"/>
    </location>
</feature>
<feature type="region of interest" description="Disordered" evidence="1">
    <location>
        <begin position="242"/>
        <end position="346"/>
    </location>
</feature>
<keyword evidence="5" id="KW-1185">Reference proteome</keyword>
<evidence type="ECO:0000256" key="2">
    <source>
        <dbReference type="SAM" id="Phobius"/>
    </source>
</evidence>
<comment type="caution">
    <text evidence="4">The sequence shown here is derived from an EMBL/GenBank/DDBJ whole genome shotgun (WGS) entry which is preliminary data.</text>
</comment>
<keyword evidence="2" id="KW-0472">Membrane</keyword>
<feature type="chain" id="PRO_5045168419" evidence="3">
    <location>
        <begin position="38"/>
        <end position="395"/>
    </location>
</feature>
<evidence type="ECO:0000256" key="3">
    <source>
        <dbReference type="SAM" id="SignalP"/>
    </source>
</evidence>
<dbReference type="Proteomes" id="UP000778578">
    <property type="component" value="Unassembled WGS sequence"/>
</dbReference>
<gene>
    <name evidence="4" type="ORF">K7862_22215</name>
</gene>
<feature type="signal peptide" evidence="3">
    <location>
        <begin position="1"/>
        <end position="37"/>
    </location>
</feature>
<dbReference type="NCBIfam" id="NF040603">
    <property type="entry name" value="choice_anch_P"/>
    <property type="match status" value="1"/>
</dbReference>
<dbReference type="NCBIfam" id="TIGR01167">
    <property type="entry name" value="LPXTG_anchor"/>
    <property type="match status" value="1"/>
</dbReference>
<name>A0ABS7QB06_9ACTN</name>
<evidence type="ECO:0000313" key="4">
    <source>
        <dbReference type="EMBL" id="MBY8880329.1"/>
    </source>
</evidence>
<dbReference type="NCBIfam" id="NF041527">
    <property type="entry name" value="SCO1860_LAETG"/>
    <property type="match status" value="1"/>
</dbReference>
<keyword evidence="3" id="KW-0732">Signal</keyword>
<organism evidence="4 5">
    <name type="scientific">Actinacidiphila acidipaludis</name>
    <dbReference type="NCBI Taxonomy" id="2873382"/>
    <lineage>
        <taxon>Bacteria</taxon>
        <taxon>Bacillati</taxon>
        <taxon>Actinomycetota</taxon>
        <taxon>Actinomycetes</taxon>
        <taxon>Kitasatosporales</taxon>
        <taxon>Streptomycetaceae</taxon>
        <taxon>Actinacidiphila</taxon>
    </lineage>
</organism>
<evidence type="ECO:0000313" key="5">
    <source>
        <dbReference type="Proteomes" id="UP000778578"/>
    </source>
</evidence>
<dbReference type="NCBIfam" id="NF041528">
    <property type="entry name" value="strep_LAETG"/>
    <property type="match status" value="1"/>
</dbReference>
<feature type="compositionally biased region" description="Gly residues" evidence="1">
    <location>
        <begin position="249"/>
        <end position="296"/>
    </location>
</feature>
<keyword evidence="2" id="KW-0812">Transmembrane</keyword>